<evidence type="ECO:0000313" key="2">
    <source>
        <dbReference type="Proteomes" id="UP001732700"/>
    </source>
</evidence>
<reference evidence="1" key="1">
    <citation type="submission" date="2021-05" db="EMBL/GenBank/DDBJ databases">
        <authorList>
            <person name="Scholz U."/>
            <person name="Mascher M."/>
            <person name="Fiebig A."/>
        </authorList>
    </citation>
    <scope>NUCLEOTIDE SEQUENCE [LARGE SCALE GENOMIC DNA]</scope>
</reference>
<name>A0ACD5XB27_AVESA</name>
<dbReference type="Proteomes" id="UP001732700">
    <property type="component" value="Chromosome 4D"/>
</dbReference>
<protein>
    <submittedName>
        <fullName evidence="1">Uncharacterized protein</fullName>
    </submittedName>
</protein>
<accession>A0ACD5XB27</accession>
<reference evidence="1" key="2">
    <citation type="submission" date="2025-09" db="UniProtKB">
        <authorList>
            <consortium name="EnsemblPlants"/>
        </authorList>
    </citation>
    <scope>IDENTIFICATION</scope>
</reference>
<organism evidence="1 2">
    <name type="scientific">Avena sativa</name>
    <name type="common">Oat</name>
    <dbReference type="NCBI Taxonomy" id="4498"/>
    <lineage>
        <taxon>Eukaryota</taxon>
        <taxon>Viridiplantae</taxon>
        <taxon>Streptophyta</taxon>
        <taxon>Embryophyta</taxon>
        <taxon>Tracheophyta</taxon>
        <taxon>Spermatophyta</taxon>
        <taxon>Magnoliopsida</taxon>
        <taxon>Liliopsida</taxon>
        <taxon>Poales</taxon>
        <taxon>Poaceae</taxon>
        <taxon>BOP clade</taxon>
        <taxon>Pooideae</taxon>
        <taxon>Poodae</taxon>
        <taxon>Poeae</taxon>
        <taxon>Poeae Chloroplast Group 1 (Aveneae type)</taxon>
        <taxon>Aveninae</taxon>
        <taxon>Avena</taxon>
    </lineage>
</organism>
<proteinExistence type="predicted"/>
<keyword evidence="2" id="KW-1185">Reference proteome</keyword>
<sequence length="987" mass="108164">MAVSESSAEAAPVPPAAGAGGGACLTASMCKRSNRVARVLAYALLEWILIALLLANGVFSCLIAWFAAFCGLPPPCALCSRLGVDSLFSSPSSPRRRGAGAEPLRRVVCDAHAAEMSRLGYCRAHRRLADAADMCEDCGTAASAASGKELLSWMRRSELGEQDLACACCGVALESGFYSPPFLLPRTAERDQDCGSYKQDGTACLHRDVVFVSEDGPVIELFDEKPLVEDDSVGVMAAHGADIAERLVPLQSIDSLAVGVPEAVDQTVTRDYVAPMNAVNANEEKFGMTSGDEKVVDHGTVPRDYVAPMNGVNANEEKFRMTSDDEKVDDMVDRLIDGEIAALVVSVASMENELNRETNAGETAESLADQRSPQGNNGLKDKDQEISIGDEMSEDDEQVQQGAVKYELFSLPSDAREHGFVVDRSDGNTEEVMIQEADIKNQCDTKPMEGGSCDSEASIENTDVKHVDEEFEGDITAQAESQQELDSVALDTWEQVTETSSENTENNVELPELKHLSTYMEAGVLEFFRVNTTTCKVDIEVDPTEALLPSLQQLSDGHSISSDKSSPDCSDVEDKRVSDTPTHIEGISYLQELSYPGAVASDTKSVDSSVATMSTDLESVELVTVDQLKSALAGARKSLSTLYAELENERSAAAIAADETMAMINRLQEQKAAMQMEAMQYQRLMEEQSEYDQEALQRLNDLAVKREKERQDMERELELYRHKIHLYEAKERRKLSGQKVDDQNGSSSASSSAEDSDDLSQSFYEGDESAHGLNGSNGSIPTDVVLHETTSHIVTIDGSLADCEEERLSILEQLKVLEERLFDLEDEESDNMKTDKLFSEDNHLNGASNGFSDDDISFKLHESRRGASYSRKKLLPLFDDATVQNGNGLPTKQYTEADPPAEVVLELAKEQDKLAIASEIDQVHERLHALEADKEFIKQCVRSLNKGGKGFALLQEILQHLRDLRRIEQRARNSGELSPDYVHPYTD</sequence>
<evidence type="ECO:0000313" key="1">
    <source>
        <dbReference type="EnsemblPlants" id="AVESA.00010b.r2.4DG0746730.1.CDS"/>
    </source>
</evidence>
<dbReference type="EnsemblPlants" id="AVESA.00010b.r2.4DG0746730.1">
    <property type="protein sequence ID" value="AVESA.00010b.r2.4DG0746730.1.CDS"/>
    <property type="gene ID" value="AVESA.00010b.r2.4DG0746730"/>
</dbReference>